<accession>A0A100VT40</accession>
<dbReference type="Gene3D" id="1.10.3720.10">
    <property type="entry name" value="MetI-like"/>
    <property type="match status" value="1"/>
</dbReference>
<dbReference type="Proteomes" id="UP001364764">
    <property type="component" value="Chromosome"/>
</dbReference>
<comment type="subcellular location">
    <subcellularLocation>
        <location evidence="1 7">Cell membrane</location>
        <topology evidence="1 7">Multi-pass membrane protein</topology>
    </subcellularLocation>
</comment>
<keyword evidence="2 7" id="KW-0813">Transport</keyword>
<evidence type="ECO:0000313" key="14">
    <source>
        <dbReference type="Proteomes" id="UP001364764"/>
    </source>
</evidence>
<dbReference type="PANTHER" id="PTHR43744:SF9">
    <property type="entry name" value="POLYGALACTURONAN_RHAMNOGALACTURONAN TRANSPORT SYSTEM PERMEASE PROTEIN YTCP"/>
    <property type="match status" value="1"/>
</dbReference>
<dbReference type="AlphaFoldDB" id="A0A100VT40"/>
<dbReference type="EMBL" id="BCNV01000011">
    <property type="protein sequence ID" value="GAS85510.1"/>
    <property type="molecule type" value="Genomic_DNA"/>
</dbReference>
<evidence type="ECO:0000256" key="1">
    <source>
        <dbReference type="ARBA" id="ARBA00004651"/>
    </source>
</evidence>
<reference evidence="9 12" key="1">
    <citation type="journal article" date="2016" name="Genome Announc.">
        <title>Draft Genome Sequence of Paenibacillus amylolyticus Heshi-A3, Isolated from Fermented Rice Bran in a Japanese Fermented Seafood Dish.</title>
        <authorList>
            <person name="Akuzawa S."/>
            <person name="Nagaoka J."/>
            <person name="Kanekatsu M."/>
            <person name="Kubota E."/>
            <person name="Ohtake R."/>
            <person name="Suzuki T."/>
            <person name="Kanesaki Y."/>
        </authorList>
    </citation>
    <scope>NUCLEOTIDE SEQUENCE [LARGE SCALE GENOMIC DNA]</scope>
    <source>
        <strain evidence="9 12">Heshi-A3</strain>
    </source>
</reference>
<dbReference type="InterPro" id="IPR035906">
    <property type="entry name" value="MetI-like_sf"/>
</dbReference>
<evidence type="ECO:0000256" key="5">
    <source>
        <dbReference type="ARBA" id="ARBA00022989"/>
    </source>
</evidence>
<dbReference type="EMBL" id="CP145892">
    <property type="protein sequence ID" value="WWP19513.1"/>
    <property type="molecule type" value="Genomic_DNA"/>
</dbReference>
<sequence>MNSRLYNSPAGKVFDIFNYVMLGILGILTVLPFLYIIGNSFATEAEITERSFFLIPKVFSFSAYEYIFSSSTIFRSIGVSIFITVAGTLVNLFFTLTMAYPLSRSDFWGRNVMMNMVIFSMLFGGGMIPTYLVIRGLGLLDSYWALMLPGAISAFNLIVVKNFFQQMPPGLEEAARIDGCSDLGVLWRIVLPLSKPVIATFALFYAVGHWNNFFSALLYISDSDKWPLQVMLRQIVLLSQASVGDMANMDPNFVQPPEQSIKMAVIVVGTIPILLVYPFLQKHFAKGVMLGSIKG</sequence>
<evidence type="ECO:0000313" key="10">
    <source>
        <dbReference type="EMBL" id="OMF08721.1"/>
    </source>
</evidence>
<dbReference type="PROSITE" id="PS50928">
    <property type="entry name" value="ABC_TM1"/>
    <property type="match status" value="1"/>
</dbReference>
<evidence type="ECO:0000313" key="9">
    <source>
        <dbReference type="EMBL" id="GAS85510.1"/>
    </source>
</evidence>
<dbReference type="RefSeq" id="WP_017692544.1">
    <property type="nucleotide sequence ID" value="NZ_BCNV01000011.1"/>
</dbReference>
<gene>
    <name evidence="10" type="ORF">BK131_25595</name>
    <name evidence="9" type="ORF">PAHA3_5644</name>
    <name evidence="11" type="ORF">V6668_24035</name>
</gene>
<keyword evidence="5 7" id="KW-1133">Transmembrane helix</keyword>
<evidence type="ECO:0000256" key="6">
    <source>
        <dbReference type="ARBA" id="ARBA00023136"/>
    </source>
</evidence>
<dbReference type="Proteomes" id="UP000069697">
    <property type="component" value="Unassembled WGS sequence"/>
</dbReference>
<organism evidence="9 12">
    <name type="scientific">Paenibacillus amylolyticus</name>
    <dbReference type="NCBI Taxonomy" id="1451"/>
    <lineage>
        <taxon>Bacteria</taxon>
        <taxon>Bacillati</taxon>
        <taxon>Bacillota</taxon>
        <taxon>Bacilli</taxon>
        <taxon>Bacillales</taxon>
        <taxon>Paenibacillaceae</taxon>
        <taxon>Paenibacillus</taxon>
    </lineage>
</organism>
<feature type="domain" description="ABC transmembrane type-1" evidence="8">
    <location>
        <begin position="77"/>
        <end position="280"/>
    </location>
</feature>
<reference evidence="12" key="2">
    <citation type="submission" date="2016-01" db="EMBL/GenBank/DDBJ databases">
        <title>Draft Genome Sequence of Paenibacillus amylolyticus Heshi-A3 that Was Isolated from Fermented Rice Bran with Aging Salted Mackerel, Which Was Named Heshiko as Traditional Fermented Seafood in Japan.</title>
        <authorList>
            <person name="Akuzawa S."/>
            <person name="Nakagawa J."/>
            <person name="Kanekatsu T."/>
            <person name="Kubota E."/>
            <person name="Ohtake R."/>
            <person name="Suzuki T."/>
            <person name="Kanesaki Y."/>
        </authorList>
    </citation>
    <scope>NUCLEOTIDE SEQUENCE [LARGE SCALE GENOMIC DNA]</scope>
    <source>
        <strain evidence="12">Heshi-A3</strain>
    </source>
</reference>
<proteinExistence type="inferred from homology"/>
<evidence type="ECO:0000313" key="12">
    <source>
        <dbReference type="Proteomes" id="UP000069697"/>
    </source>
</evidence>
<reference evidence="10 13" key="3">
    <citation type="submission" date="2016-11" db="EMBL/GenBank/DDBJ databases">
        <title>Paenibacillus species isolates.</title>
        <authorList>
            <person name="Beno S.M."/>
        </authorList>
    </citation>
    <scope>NUCLEOTIDE SEQUENCE [LARGE SCALE GENOMIC DNA]</scope>
    <source>
        <strain evidence="10 13">FSL H8-0246</strain>
    </source>
</reference>
<feature type="transmembrane region" description="Helical" evidence="7">
    <location>
        <begin position="73"/>
        <end position="100"/>
    </location>
</feature>
<reference evidence="11 14" key="4">
    <citation type="submission" date="2024-02" db="EMBL/GenBank/DDBJ databases">
        <title>Complete sequences of two Paenibacillus sp. strains and one Lysinibacillus strain isolated from the environment on STAA medium highlight biotechnological potential.</title>
        <authorList>
            <person name="Attere S.A."/>
            <person name="Piche L.C."/>
            <person name="Intertaglia L."/>
            <person name="Lami R."/>
            <person name="Charette S.J."/>
            <person name="Vincent A.T."/>
        </authorList>
    </citation>
    <scope>NUCLEOTIDE SEQUENCE [LARGE SCALE GENOMIC DNA]</scope>
    <source>
        <strain evidence="11 14">Y5S-7</strain>
    </source>
</reference>
<dbReference type="GeneID" id="93478606"/>
<feature type="transmembrane region" description="Helical" evidence="7">
    <location>
        <begin position="185"/>
        <end position="207"/>
    </location>
</feature>
<dbReference type="GO" id="GO:0055085">
    <property type="term" value="P:transmembrane transport"/>
    <property type="evidence" value="ECO:0007669"/>
    <property type="project" value="InterPro"/>
</dbReference>
<evidence type="ECO:0000313" key="11">
    <source>
        <dbReference type="EMBL" id="WWP19513.1"/>
    </source>
</evidence>
<evidence type="ECO:0000259" key="8">
    <source>
        <dbReference type="PROSITE" id="PS50928"/>
    </source>
</evidence>
<evidence type="ECO:0000313" key="13">
    <source>
        <dbReference type="Proteomes" id="UP000187134"/>
    </source>
</evidence>
<dbReference type="PANTHER" id="PTHR43744">
    <property type="entry name" value="ABC TRANSPORTER PERMEASE PROTEIN MG189-RELATED-RELATED"/>
    <property type="match status" value="1"/>
</dbReference>
<dbReference type="GeneID" id="32219260"/>
<feature type="transmembrane region" description="Helical" evidence="7">
    <location>
        <begin position="144"/>
        <end position="164"/>
    </location>
</feature>
<keyword evidence="4 7" id="KW-0812">Transmembrane</keyword>
<feature type="transmembrane region" description="Helical" evidence="7">
    <location>
        <begin position="112"/>
        <end position="132"/>
    </location>
</feature>
<evidence type="ECO:0000256" key="7">
    <source>
        <dbReference type="RuleBase" id="RU363032"/>
    </source>
</evidence>
<dbReference type="GO" id="GO:0005886">
    <property type="term" value="C:plasma membrane"/>
    <property type="evidence" value="ECO:0007669"/>
    <property type="project" value="UniProtKB-SubCell"/>
</dbReference>
<feature type="transmembrane region" description="Helical" evidence="7">
    <location>
        <begin position="16"/>
        <end position="38"/>
    </location>
</feature>
<dbReference type="InterPro" id="IPR000515">
    <property type="entry name" value="MetI-like"/>
</dbReference>
<evidence type="ECO:0000256" key="4">
    <source>
        <dbReference type="ARBA" id="ARBA00022692"/>
    </source>
</evidence>
<protein>
    <submittedName>
        <fullName evidence="9 10">ABC transporter</fullName>
    </submittedName>
    <submittedName>
        <fullName evidence="11">Carbohydrate ABC transporter permease</fullName>
    </submittedName>
</protein>
<dbReference type="OrthoDB" id="9810086at2"/>
<keyword evidence="3" id="KW-1003">Cell membrane</keyword>
<feature type="transmembrane region" description="Helical" evidence="7">
    <location>
        <begin position="261"/>
        <end position="280"/>
    </location>
</feature>
<name>A0A100VT40_PAEAM</name>
<dbReference type="SUPFAM" id="SSF161098">
    <property type="entry name" value="MetI-like"/>
    <property type="match status" value="1"/>
</dbReference>
<comment type="similarity">
    <text evidence="7">Belongs to the binding-protein-dependent transport system permease family.</text>
</comment>
<dbReference type="EMBL" id="MRTJ01000016">
    <property type="protein sequence ID" value="OMF08721.1"/>
    <property type="molecule type" value="Genomic_DNA"/>
</dbReference>
<keyword evidence="6 7" id="KW-0472">Membrane</keyword>
<evidence type="ECO:0000256" key="3">
    <source>
        <dbReference type="ARBA" id="ARBA00022475"/>
    </source>
</evidence>
<evidence type="ECO:0000256" key="2">
    <source>
        <dbReference type="ARBA" id="ARBA00022448"/>
    </source>
</evidence>
<dbReference type="CDD" id="cd06261">
    <property type="entry name" value="TM_PBP2"/>
    <property type="match status" value="1"/>
</dbReference>
<dbReference type="Proteomes" id="UP000187134">
    <property type="component" value="Unassembled WGS sequence"/>
</dbReference>
<dbReference type="Pfam" id="PF00528">
    <property type="entry name" value="BPD_transp_1"/>
    <property type="match status" value="1"/>
</dbReference>